<dbReference type="Pfam" id="PF05348">
    <property type="entry name" value="UMP1"/>
    <property type="match status" value="1"/>
</dbReference>
<dbReference type="EMBL" id="FO082274">
    <property type="protein sequence ID" value="CCO16452.1"/>
    <property type="molecule type" value="Genomic_DNA"/>
</dbReference>
<feature type="compositionally biased region" description="Low complexity" evidence="3">
    <location>
        <begin position="30"/>
        <end position="41"/>
    </location>
</feature>
<dbReference type="RefSeq" id="XP_007512894.1">
    <property type="nucleotide sequence ID" value="XM_007512832.1"/>
</dbReference>
<evidence type="ECO:0000256" key="1">
    <source>
        <dbReference type="ARBA" id="ARBA00023186"/>
    </source>
</evidence>
<evidence type="ECO:0000313" key="4">
    <source>
        <dbReference type="EMBL" id="CCO16452.1"/>
    </source>
</evidence>
<dbReference type="GeneID" id="19015786"/>
<keyword evidence="1" id="KW-0143">Chaperone</keyword>
<dbReference type="AlphaFoldDB" id="K8EEE8"/>
<gene>
    <name evidence="4" type="ORF">Bathy05g02830</name>
</gene>
<organism evidence="4 5">
    <name type="scientific">Bathycoccus prasinos</name>
    <dbReference type="NCBI Taxonomy" id="41875"/>
    <lineage>
        <taxon>Eukaryota</taxon>
        <taxon>Viridiplantae</taxon>
        <taxon>Chlorophyta</taxon>
        <taxon>Mamiellophyceae</taxon>
        <taxon>Mamiellales</taxon>
        <taxon>Bathycoccaceae</taxon>
        <taxon>Bathycoccus</taxon>
    </lineage>
</organism>
<dbReference type="KEGG" id="bpg:Bathy05g02830"/>
<dbReference type="OrthoDB" id="15001at2759"/>
<dbReference type="GO" id="GO:0043248">
    <property type="term" value="P:proteasome assembly"/>
    <property type="evidence" value="ECO:0007669"/>
    <property type="project" value="InterPro"/>
</dbReference>
<dbReference type="STRING" id="41875.K8EEE8"/>
<reference evidence="4 5" key="1">
    <citation type="submission" date="2011-10" db="EMBL/GenBank/DDBJ databases">
        <authorList>
            <person name="Genoscope - CEA"/>
        </authorList>
    </citation>
    <scope>NUCLEOTIDE SEQUENCE [LARGE SCALE GENOMIC DNA]</scope>
    <source>
        <strain evidence="4 5">RCC 1105</strain>
    </source>
</reference>
<evidence type="ECO:0000256" key="3">
    <source>
        <dbReference type="SAM" id="MobiDB-lite"/>
    </source>
</evidence>
<feature type="region of interest" description="Disordered" evidence="3">
    <location>
        <begin position="1"/>
        <end position="41"/>
    </location>
</feature>
<sequence>MEDNEANGVDFTRERFSHVPRDPMRDGLHHTTTTTTTTTTHPVEQIQNHSHPYVLSQTKKNHLAHIYGIALPAQMDIERQILQNVERLPNNQTVKSKRFGLEILSGNVDRIGFEDYLGQMEFQPEARTRQTTHEVMEQRLGLGLNGPKGK</sequence>
<dbReference type="eggNOG" id="KOG3061">
    <property type="taxonomic scope" value="Eukaryota"/>
</dbReference>
<protein>
    <recommendedName>
        <fullName evidence="6">Proteasome maturation factor UMP1</fullName>
    </recommendedName>
</protein>
<dbReference type="PANTHER" id="PTHR12828">
    <property type="entry name" value="PROTEASOME MATURATION PROTEIN UMP1"/>
    <property type="match status" value="1"/>
</dbReference>
<evidence type="ECO:0000313" key="5">
    <source>
        <dbReference type="Proteomes" id="UP000198341"/>
    </source>
</evidence>
<dbReference type="PANTHER" id="PTHR12828:SF3">
    <property type="entry name" value="PROTEASOME MATURATION PROTEIN"/>
    <property type="match status" value="1"/>
</dbReference>
<dbReference type="InterPro" id="IPR008012">
    <property type="entry name" value="Ump1"/>
</dbReference>
<name>K8EEE8_9CHLO</name>
<dbReference type="Proteomes" id="UP000198341">
    <property type="component" value="Chromosome 5"/>
</dbReference>
<evidence type="ECO:0000256" key="2">
    <source>
        <dbReference type="ARBA" id="ARBA00043974"/>
    </source>
</evidence>
<feature type="compositionally biased region" description="Basic and acidic residues" evidence="3">
    <location>
        <begin position="11"/>
        <end position="29"/>
    </location>
</feature>
<dbReference type="GO" id="GO:0005737">
    <property type="term" value="C:cytoplasm"/>
    <property type="evidence" value="ECO:0007669"/>
    <property type="project" value="TreeGrafter"/>
</dbReference>
<comment type="similarity">
    <text evidence="2">Belongs to the POMP/UMP1 family.</text>
</comment>
<dbReference type="GO" id="GO:0005634">
    <property type="term" value="C:nucleus"/>
    <property type="evidence" value="ECO:0007669"/>
    <property type="project" value="TreeGrafter"/>
</dbReference>
<evidence type="ECO:0008006" key="6">
    <source>
        <dbReference type="Google" id="ProtNLM"/>
    </source>
</evidence>
<accession>K8EEE8</accession>
<proteinExistence type="inferred from homology"/>
<keyword evidence="5" id="KW-1185">Reference proteome</keyword>